<protein>
    <submittedName>
        <fullName evidence="1">Uncharacterized protein</fullName>
    </submittedName>
</protein>
<dbReference type="EMBL" id="CP086322">
    <property type="protein sequence ID" value="UQA93418.1"/>
    <property type="molecule type" value="Genomic_DNA"/>
</dbReference>
<evidence type="ECO:0000313" key="1">
    <source>
        <dbReference type="EMBL" id="UQA93418.1"/>
    </source>
</evidence>
<reference evidence="1" key="1">
    <citation type="submission" date="2021-10" db="EMBL/GenBank/DDBJ databases">
        <title>Streptomyces nigrumlapis sp.nov.,an antimicrobial producing actinobacterium isolated from Black Gobi rocks.</title>
        <authorList>
            <person name="Wen Y."/>
            <person name="Zhang W."/>
            <person name="Liu X.G."/>
        </authorList>
    </citation>
    <scope>NUCLEOTIDE SEQUENCE</scope>
    <source>
        <strain evidence="1">ST13-2-2</strain>
    </source>
</reference>
<sequence length="149" mass="16082">MARIMSGTGRVTAFPLLHLWPDTFGVAAYTVTGRFGVEAVVGYIPVPEVPDVHLMDVGARHSPHATDWVLCTGWSSRCVPKPGTVELHSAEWSLESDGSSEPAKMIYGHQKLHVGRLALKDPEHPDDPDKCQAYTAGLAREVLGSRGPA</sequence>
<gene>
    <name evidence="1" type="ORF">K9S39_17575</name>
</gene>
<accession>A0ABY4M8D5</accession>
<organism evidence="1 2">
    <name type="scientific">Streptomyces halobius</name>
    <dbReference type="NCBI Taxonomy" id="2879846"/>
    <lineage>
        <taxon>Bacteria</taxon>
        <taxon>Bacillati</taxon>
        <taxon>Actinomycetota</taxon>
        <taxon>Actinomycetes</taxon>
        <taxon>Kitasatosporales</taxon>
        <taxon>Streptomycetaceae</taxon>
        <taxon>Streptomyces</taxon>
    </lineage>
</organism>
<evidence type="ECO:0000313" key="2">
    <source>
        <dbReference type="Proteomes" id="UP000830115"/>
    </source>
</evidence>
<dbReference type="RefSeq" id="WP_248864296.1">
    <property type="nucleotide sequence ID" value="NZ_CP086322.1"/>
</dbReference>
<name>A0ABY4M8D5_9ACTN</name>
<proteinExistence type="predicted"/>
<keyword evidence="2" id="KW-1185">Reference proteome</keyword>
<dbReference type="Proteomes" id="UP000830115">
    <property type="component" value="Chromosome"/>
</dbReference>